<dbReference type="SUPFAM" id="SSF64484">
    <property type="entry name" value="beta and beta-prime subunits of DNA dependent RNA-polymerase"/>
    <property type="match status" value="2"/>
</dbReference>
<feature type="compositionally biased region" description="Polar residues" evidence="10">
    <location>
        <begin position="225"/>
        <end position="238"/>
    </location>
</feature>
<keyword evidence="4 12" id="KW-0934">Plastid</keyword>
<dbReference type="RefSeq" id="YP_009185137.1">
    <property type="nucleotide sequence ID" value="NC_028585.1"/>
</dbReference>
<evidence type="ECO:0000256" key="8">
    <source>
        <dbReference type="ARBA" id="ARBA00048552"/>
    </source>
</evidence>
<reference evidence="12" key="1">
    <citation type="journal article" date="2015" name="BMC Evol. Biol.">
        <title>Chloroplast phylogenomic analysis of chlorophyte green algae identifies a novel lineage sister to the Sphaeropleales (Chlorophyceae).</title>
        <authorList>
            <person name="Lemieux C."/>
            <person name="Vincent A.T."/>
            <person name="Labarre A."/>
            <person name="Otis C."/>
            <person name="Turmel M."/>
        </authorList>
    </citation>
    <scope>NUCLEOTIDE SEQUENCE</scope>
</reference>
<keyword evidence="3 9" id="KW-0240">DNA-directed RNA polymerase</keyword>
<evidence type="ECO:0000256" key="3">
    <source>
        <dbReference type="ARBA" id="ARBA00022478"/>
    </source>
</evidence>
<feature type="compositionally biased region" description="Polar residues" evidence="10">
    <location>
        <begin position="394"/>
        <end position="410"/>
    </location>
</feature>
<comment type="function">
    <text evidence="1 9">DNA-dependent RNA polymerase catalyzes the transcription of DNA into RNA using the four ribonucleoside triphosphates as substrates.</text>
</comment>
<feature type="region of interest" description="Disordered" evidence="10">
    <location>
        <begin position="220"/>
        <end position="241"/>
    </location>
</feature>
<feature type="compositionally biased region" description="Polar residues" evidence="10">
    <location>
        <begin position="1245"/>
        <end position="1270"/>
    </location>
</feature>
<comment type="similarity">
    <text evidence="2">Belongs to the RNA polymerase beta' chain family. RpoC1 subfamily.</text>
</comment>
<accession>A0A0S2LPU0</accession>
<dbReference type="InterPro" id="IPR006592">
    <property type="entry name" value="RNA_pol_N"/>
</dbReference>
<protein>
    <recommendedName>
        <fullName evidence="9">DNA-directed RNA polymerase subunit</fullName>
        <ecNumber evidence="9">2.7.7.6</ecNumber>
    </recommendedName>
</protein>
<dbReference type="Pfam" id="PF04997">
    <property type="entry name" value="RNA_pol_Rpb1_1"/>
    <property type="match status" value="1"/>
</dbReference>
<dbReference type="PANTHER" id="PTHR19376:SF54">
    <property type="entry name" value="DNA-DIRECTED RNA POLYMERASE SUBUNIT BETA"/>
    <property type="match status" value="1"/>
</dbReference>
<keyword evidence="6 9" id="KW-0548">Nucleotidyltransferase</keyword>
<keyword evidence="7 9" id="KW-0804">Transcription</keyword>
<dbReference type="InterPro" id="IPR045867">
    <property type="entry name" value="DNA-dir_RpoC_beta_prime"/>
</dbReference>
<feature type="domain" description="RNA polymerase N-terminal" evidence="11">
    <location>
        <begin position="1976"/>
        <end position="2255"/>
    </location>
</feature>
<evidence type="ECO:0000256" key="9">
    <source>
        <dbReference type="RuleBase" id="RU004279"/>
    </source>
</evidence>
<dbReference type="PANTHER" id="PTHR19376">
    <property type="entry name" value="DNA-DIRECTED RNA POLYMERASE"/>
    <property type="match status" value="1"/>
</dbReference>
<dbReference type="GO" id="GO:0000428">
    <property type="term" value="C:DNA-directed RNA polymerase complex"/>
    <property type="evidence" value="ECO:0007669"/>
    <property type="project" value="UniProtKB-KW"/>
</dbReference>
<dbReference type="InterPro" id="IPR007080">
    <property type="entry name" value="RNA_pol_Rpb1_1"/>
</dbReference>
<dbReference type="Pfam" id="PF00623">
    <property type="entry name" value="RNA_pol_Rpb1_2"/>
    <property type="match status" value="1"/>
</dbReference>
<dbReference type="InterPro" id="IPR042102">
    <property type="entry name" value="RNA_pol_Rpb1_3_sf"/>
</dbReference>
<proteinExistence type="inferred from homology"/>
<evidence type="ECO:0000256" key="1">
    <source>
        <dbReference type="ARBA" id="ARBA00004026"/>
    </source>
</evidence>
<feature type="region of interest" description="Disordered" evidence="10">
    <location>
        <begin position="1132"/>
        <end position="1152"/>
    </location>
</feature>
<evidence type="ECO:0000256" key="7">
    <source>
        <dbReference type="ARBA" id="ARBA00023163"/>
    </source>
</evidence>
<organism evidence="12">
    <name type="scientific">Staurocarteria cerasiformis</name>
    <name type="common">Green alga</name>
    <name type="synonym">Carteria cerasiformis</name>
    <dbReference type="NCBI Taxonomy" id="69401"/>
    <lineage>
        <taxon>Eukaryota</taxon>
        <taxon>Viridiplantae</taxon>
        <taxon>Chlorophyta</taxon>
        <taxon>core chlorophytes</taxon>
        <taxon>Chlorophyceae</taxon>
        <taxon>CS clade</taxon>
        <taxon>Chlamydomonadales</taxon>
        <taxon>Chlamydomonadaceae</taxon>
        <taxon>Staurocarteria</taxon>
    </lineage>
</organism>
<evidence type="ECO:0000259" key="11">
    <source>
        <dbReference type="SMART" id="SM00663"/>
    </source>
</evidence>
<dbReference type="SMART" id="SM00663">
    <property type="entry name" value="RPOLA_N"/>
    <property type="match status" value="1"/>
</dbReference>
<dbReference type="GO" id="GO:0003677">
    <property type="term" value="F:DNA binding"/>
    <property type="evidence" value="ECO:0007669"/>
    <property type="project" value="InterPro"/>
</dbReference>
<comment type="catalytic activity">
    <reaction evidence="8 9">
        <text>RNA(n) + a ribonucleoside 5'-triphosphate = RNA(n+1) + diphosphate</text>
        <dbReference type="Rhea" id="RHEA:21248"/>
        <dbReference type="Rhea" id="RHEA-COMP:14527"/>
        <dbReference type="Rhea" id="RHEA-COMP:17342"/>
        <dbReference type="ChEBI" id="CHEBI:33019"/>
        <dbReference type="ChEBI" id="CHEBI:61557"/>
        <dbReference type="ChEBI" id="CHEBI:140395"/>
        <dbReference type="EC" id="2.7.7.6"/>
    </reaction>
</comment>
<dbReference type="GeneID" id="26378986"/>
<keyword evidence="5 9" id="KW-0808">Transferase</keyword>
<dbReference type="InterPro" id="IPR000722">
    <property type="entry name" value="RNA_pol_asu"/>
</dbReference>
<dbReference type="GO" id="GO:0003899">
    <property type="term" value="F:DNA-directed RNA polymerase activity"/>
    <property type="evidence" value="ECO:0007669"/>
    <property type="project" value="UniProtKB-EC"/>
</dbReference>
<sequence length="2547" mass="286473">MLINKQVHFVLQKKVKFLFSDFLPVPELMQKSRVITAKAVFGRGDRMGLLCPCLSFRNYKKSTTSPRIDRQKTKKKTTFSAGSNPIGLLSVYGGNACLRFRHKAEPKQQYCGLPLHECRTRICALSRRQSTSNWQLNSWLFVQKPISKNRQPFSFAWHFPQRFAGTKIPARGYEKGKRGRWSLSAEKPPTASLLEDRGASPLMKTSGAARPLQGFSFRFTDHSPLRTSRNQNQPQLSGRRNGKLTVKRNSASKNNVSYNSFFAGTNKTHEKMSELQLITIEIASAEKIRHWAEKTLPNGKIIGQVLNANTLHHRTFKPQKGGLFCERIFGPLKDFECACGKIKKAPLIRAPLSSQAKLHPERGGRSFRKLPHPPLLSSTEEGLGFRQERRPFFNSSPLDTRVTEPSSSLGTRRMNGTGPEDAPPLMKEASFSGQDQRMSNVFGSNGLNKQEMSDQLSNNLFSSFIKEQRLLNRNAAKLRAIESESMNIDFLRNELKAANPNLNSELFSSEFYSVLSKLSSKMNLSYFKNSVNKRSSFFKNFPRKKRTNNVVVSNKLSNNNFNQKENQDFKSPYTSHDLPLGSITQPLGGFVANSFLPEQKANTADPVPRHIGSIFGGFSSANNGNEGKHPLPDPLLLPGSQKKGEKNRPLSLHDLVLEKENKSFNNRGVVNNILKKNKLDFFKMDPLIISFSELKTAGLIFSIRKKPLKSRLLPGQSAGLYQGDMRIKLKNSVASWWAALPKTNSWVKVLPAWDRTVGAAASSGTKTQNFSENILTQTSQNSNGGLSMTALSTIKKSDLSSEFTSVQHVHSASLPPPPGGVRDSEQEPEKKRLYCNVCDVEYTWSVIRRYQLGYIALIAPVAHVWYIKTRPNLLSIVLGIKAAQLENIVYCTKTLTLENTFFQEKNPLFVINNTNSLSPKFESMKKEQFSNSTLEITQLNDSSNFSSAFIPAEKYTFIDKIRRAVLKQASKFVPVFVPKGKSQENFLGFNKLMDKPIPEGRPSKTVGFEQSTLIADIKKPQLSGSGLKIVQILYLWSFWQLYEFDQADIASLCKSLSGSRILLPARPASGPTFKRRRRASLLEFSQAVSSPLFYGGLPQNNVAPLPPGGAAFLKKESPVFILAKEDTWRGSLSITRNEKKPQETPPGQDDGCYANSLTKKSVILKLPPIVLGYWQRRGFAKLLQASTLTLETQDLSVLAGSVLIGGSDNGLLATPSPNPPAFSQNKKGLPFGTKTGTADEDGIPTKNNALTPDTGQLNGTKENTRPSTNDSTSSSKTMKLTLDELKGTIKKCHLKRLSSSKLDYNKYKNQLITFSRVTALLQTFLGTLRILFSCGAYPRFRSRNPVLESMNNSEPAMRPQFLGSGDAGTKNGAGLRQAFQNSKIDKATTIPTSAKLEAVLRCSKRPQILCKPIKHFWNNVHLQSPQPDWEGSNPSKILPNHRQGSKNIYCLCFNFTWDNDLEWQNFTYYFFAPVDFDDRIFKQRQYKTINQRKRKFNQDSSFIKYPFVRSSLVESILSITHTPFRRHLSFIEKKANNLNIAFNNYNGLNSWDSVIPSSSAVPFLKKQPFFKEEGELGMNTFVPSFTPYRGLVEDKGVPSLSVTGNNKKGLSDQTDKNNQHFLLSTFNGLKNKSPDLTVPSGFQSTGKEPALLITRLQGRLLPELAELAYYADAFLFVPAKKELAVSSSAVPFSQNKKHPPLLSKTGEDQVNAGKKINQGIFFNDSIFFGGLCLNNKKRNNQALEILSLALLSESTVSLVESRSKQKIEKLLLIQKKYFINSESQVLRRLKFWTAGIQDSTKLDRFFQNKTRVKQLPTKSKFENKMTFILSSNLFNSTIKNKKPSQPKKFDFLVLQPMDAVFAPRKPAHYGSDSMFARRGLSSIAEALRDKKGIEEPGSFNTPLTGAALLKFLLMEYNYSELQKMDRQYRILLNELQQDLEQVDNKKTLKLKIGKKKKLFRRIKVIRKLKQGKDTIERIILSVLPVLPPDLRPIVTLNSQIAASDLNRLYQKVLYRNERLKKFLKDAATRNSYEMKYAQRLLQESVDNLIENGKSGVVPERDARGRLFKSLTELLKGKQGRFRQYLLGKRVDYSGRSVIVVGPKLKLHECGLPIEMAVELFLPFLIKRILTTKLANNVYGAKQLIKKDRGLTCELLQEVMHPVLLNRAPTLHRLGIQAFQPKLVTGRAILLHPLVCPSFNADFDGDQMAVHVPITPEARTEAWKLMLSRNNILSPASGDPLILPSQDMVLGCYYLTTLNFKYQKGSGLFFNSFNEVIKAYERKLVDVHSNIWVLGSATQRRQSSVGNFKSHIPFVAKTEKAFRKMPAHSGLLVGVESSVNTFGVTRNGLPPKQSLPVEEDNTLRLEPKKPIVIYNELETNALVFKKRKKTKADIFNRDFRLNVLIKQASKSARGFGLHQSLSKTSYSGAEAALLPPPEGGAAFCSGKKEPAAFSNTQTLIETIDSKNKTTFNTTPQFLPYPPEAKKKYLNSDKLRWGEIRIMKFGFWLQISPFFQKRYDPTGFSISEYIRTTPGRVLLNQLIKEIIEA</sequence>
<feature type="region of interest" description="Disordered" evidence="10">
    <location>
        <begin position="394"/>
        <end position="423"/>
    </location>
</feature>
<geneLocation type="chloroplast" evidence="12"/>
<dbReference type="GO" id="GO:0006351">
    <property type="term" value="P:DNA-templated transcription"/>
    <property type="evidence" value="ECO:0007669"/>
    <property type="project" value="InterPro"/>
</dbReference>
<dbReference type="Gene3D" id="1.10.40.90">
    <property type="match status" value="1"/>
</dbReference>
<evidence type="ECO:0000256" key="4">
    <source>
        <dbReference type="ARBA" id="ARBA00022640"/>
    </source>
</evidence>
<evidence type="ECO:0000256" key="6">
    <source>
        <dbReference type="ARBA" id="ARBA00022695"/>
    </source>
</evidence>
<dbReference type="Gene3D" id="2.40.40.20">
    <property type="match status" value="1"/>
</dbReference>
<evidence type="ECO:0000256" key="10">
    <source>
        <dbReference type="SAM" id="MobiDB-lite"/>
    </source>
</evidence>
<dbReference type="EMBL" id="KT625420">
    <property type="protein sequence ID" value="ALO63453.1"/>
    <property type="molecule type" value="Genomic_DNA"/>
</dbReference>
<dbReference type="Pfam" id="PF04983">
    <property type="entry name" value="RNA_pol_Rpb1_3"/>
    <property type="match status" value="1"/>
</dbReference>
<evidence type="ECO:0000313" key="12">
    <source>
        <dbReference type="EMBL" id="ALO63453.1"/>
    </source>
</evidence>
<dbReference type="EC" id="2.7.7.6" evidence="9"/>
<gene>
    <name evidence="12" type="primary">rpoC1</name>
</gene>
<feature type="region of interest" description="Disordered" evidence="10">
    <location>
        <begin position="1214"/>
        <end position="1276"/>
    </location>
</feature>
<evidence type="ECO:0000256" key="2">
    <source>
        <dbReference type="ARBA" id="ARBA00007207"/>
    </source>
</evidence>
<evidence type="ECO:0000256" key="5">
    <source>
        <dbReference type="ARBA" id="ARBA00022679"/>
    </source>
</evidence>
<name>A0A0S2LPU0_STACE</name>
<keyword evidence="12" id="KW-0150">Chloroplast</keyword>
<dbReference type="InterPro" id="IPR007066">
    <property type="entry name" value="RNA_pol_Rpb1_3"/>
</dbReference>
<dbReference type="Gene3D" id="1.10.274.100">
    <property type="entry name" value="RNA polymerase Rpb1, domain 3"/>
    <property type="match status" value="1"/>
</dbReference>